<evidence type="ECO:0000313" key="1">
    <source>
        <dbReference type="EMBL" id="MBH8564431.1"/>
    </source>
</evidence>
<name>A0A8J7HR48_9NOST</name>
<dbReference type="Proteomes" id="UP000632766">
    <property type="component" value="Unassembled WGS sequence"/>
</dbReference>
<comment type="caution">
    <text evidence="1">The sequence shown here is derived from an EMBL/GenBank/DDBJ whole genome shotgun (WGS) entry which is preliminary data.</text>
</comment>
<gene>
    <name evidence="1" type="ORF">I8748_19970</name>
</gene>
<dbReference type="RefSeq" id="WP_198126270.1">
    <property type="nucleotide sequence ID" value="NZ_JAECZC010000043.1"/>
</dbReference>
<protein>
    <submittedName>
        <fullName evidence="1">Uncharacterized protein</fullName>
    </submittedName>
</protein>
<organism evidence="1 2">
    <name type="scientific">Amazonocrinis nigriterrae CENA67</name>
    <dbReference type="NCBI Taxonomy" id="2794033"/>
    <lineage>
        <taxon>Bacteria</taxon>
        <taxon>Bacillati</taxon>
        <taxon>Cyanobacteriota</taxon>
        <taxon>Cyanophyceae</taxon>
        <taxon>Nostocales</taxon>
        <taxon>Nostocaceae</taxon>
        <taxon>Amazonocrinis</taxon>
        <taxon>Amazonocrinis nigriterrae</taxon>
    </lineage>
</organism>
<evidence type="ECO:0000313" key="2">
    <source>
        <dbReference type="Proteomes" id="UP000632766"/>
    </source>
</evidence>
<proteinExistence type="predicted"/>
<dbReference type="AlphaFoldDB" id="A0A8J7HR48"/>
<dbReference type="EMBL" id="JAECZC010000043">
    <property type="protein sequence ID" value="MBH8564431.1"/>
    <property type="molecule type" value="Genomic_DNA"/>
</dbReference>
<accession>A0A8J7HR48</accession>
<keyword evidence="2" id="KW-1185">Reference proteome</keyword>
<sequence length="70" mass="8064">MTNIHNLDITDTEYAQLLILDYDPNLEHQFIELGESAAEARKLARVVGLTKDKAPQTEEEWEEFMAVWGD</sequence>
<reference evidence="1 2" key="1">
    <citation type="journal article" date="2021" name="Int. J. Syst. Evol. Microbiol.">
        <title>Amazonocrinis nigriterrae gen. nov., sp. nov., Atlanticothrix silvestris gen. nov., sp. nov. and Dendronalium phyllosphericum gen. nov., sp. nov., nostocacean cyanobacteria from Brazilian environments.</title>
        <authorList>
            <person name="Alvarenga D.O."/>
            <person name="Andreote A.P.D."/>
            <person name="Branco L.H.Z."/>
            <person name="Delbaje E."/>
            <person name="Cruz R.B."/>
            <person name="Varani A.M."/>
            <person name="Fiore M.F."/>
        </authorList>
    </citation>
    <scope>NUCLEOTIDE SEQUENCE [LARGE SCALE GENOMIC DNA]</scope>
    <source>
        <strain evidence="1 2">CENA67</strain>
    </source>
</reference>